<reference evidence="2" key="1">
    <citation type="journal article" date="2019" name="Int. J. Syst. Evol. Microbiol.">
        <title>The Global Catalogue of Microorganisms (GCM) 10K type strain sequencing project: providing services to taxonomists for standard genome sequencing and annotation.</title>
        <authorList>
            <consortium name="The Broad Institute Genomics Platform"/>
            <consortium name="The Broad Institute Genome Sequencing Center for Infectious Disease"/>
            <person name="Wu L."/>
            <person name="Ma J."/>
        </authorList>
    </citation>
    <scope>NUCLEOTIDE SEQUENCE [LARGE SCALE GENOMIC DNA]</scope>
    <source>
        <strain evidence="2">NBRC 103632</strain>
    </source>
</reference>
<keyword evidence="2" id="KW-1185">Reference proteome</keyword>
<dbReference type="AlphaFoldDB" id="A0AA37TKD4"/>
<gene>
    <name evidence="1" type="ORF">GCM10007890_57770</name>
</gene>
<sequence length="161" mass="17646">MLEQQDQTYDSEKRPASQKGLAQHARSLALGRLYVTHCVLAIFALANCNAVAGPTKAPEAALPQDAARLDQAARMIVRVTLIGRNCAPFYAVDQAQLQEIATSIFSQSLNRFGQDRLLKAMNVAETEDTAALRESGAAFWCPLQRAYLNSLRMPGLIGKQR</sequence>
<comment type="caution">
    <text evidence="1">The sequence shown here is derived from an EMBL/GenBank/DDBJ whole genome shotgun (WGS) entry which is preliminary data.</text>
</comment>
<proteinExistence type="predicted"/>
<evidence type="ECO:0000313" key="2">
    <source>
        <dbReference type="Proteomes" id="UP001157440"/>
    </source>
</evidence>
<protein>
    <submittedName>
        <fullName evidence="1">Uncharacterized protein</fullName>
    </submittedName>
</protein>
<dbReference type="EMBL" id="BSPL01000029">
    <property type="protein sequence ID" value="GLS73762.1"/>
    <property type="molecule type" value="Genomic_DNA"/>
</dbReference>
<dbReference type="Proteomes" id="UP001157440">
    <property type="component" value="Unassembled WGS sequence"/>
</dbReference>
<name>A0AA37TKD4_9HYPH</name>
<accession>A0AA37TKD4</accession>
<evidence type="ECO:0000313" key="1">
    <source>
        <dbReference type="EMBL" id="GLS73762.1"/>
    </source>
</evidence>
<organism evidence="1 2">
    <name type="scientific">Methylobacterium tardum</name>
    <dbReference type="NCBI Taxonomy" id="374432"/>
    <lineage>
        <taxon>Bacteria</taxon>
        <taxon>Pseudomonadati</taxon>
        <taxon>Pseudomonadota</taxon>
        <taxon>Alphaproteobacteria</taxon>
        <taxon>Hyphomicrobiales</taxon>
        <taxon>Methylobacteriaceae</taxon>
        <taxon>Methylobacterium</taxon>
    </lineage>
</organism>